<feature type="transmembrane region" description="Helical" evidence="1">
    <location>
        <begin position="123"/>
        <end position="141"/>
    </location>
</feature>
<proteinExistence type="predicted"/>
<feature type="transmembrane region" description="Helical" evidence="1">
    <location>
        <begin position="59"/>
        <end position="92"/>
    </location>
</feature>
<dbReference type="EMBL" id="MFJD01000006">
    <property type="protein sequence ID" value="OGG03765.1"/>
    <property type="molecule type" value="Genomic_DNA"/>
</dbReference>
<accession>A0A1F5YUH1</accession>
<evidence type="ECO:0000256" key="1">
    <source>
        <dbReference type="SAM" id="Phobius"/>
    </source>
</evidence>
<protein>
    <submittedName>
        <fullName evidence="2">Uncharacterized protein</fullName>
    </submittedName>
</protein>
<evidence type="ECO:0000313" key="2">
    <source>
        <dbReference type="EMBL" id="OGG03765.1"/>
    </source>
</evidence>
<evidence type="ECO:0000313" key="3">
    <source>
        <dbReference type="Proteomes" id="UP000178448"/>
    </source>
</evidence>
<keyword evidence="1" id="KW-1133">Transmembrane helix</keyword>
<organism evidence="2 3">
    <name type="scientific">Candidatus Gottesmanbacteria bacterium RBG_16_52_11</name>
    <dbReference type="NCBI Taxonomy" id="1798374"/>
    <lineage>
        <taxon>Bacteria</taxon>
        <taxon>Candidatus Gottesmaniibacteriota</taxon>
    </lineage>
</organism>
<keyword evidence="1" id="KW-0472">Membrane</keyword>
<name>A0A1F5YUH1_9BACT</name>
<sequence length="148" mass="16927">MPARRRSEKSKISLRKSETHRINFFRKIVPPVFVWPLILLALFAVVRLYNVIYPCKDSFIIGICGFAIAAINFIFVFSVLFYAVVYLIVWFVRGKKTITYRLALSVGLISGVLHLSMYSMTVIPGYGLLSTGYMLLMMLYFKLTGLIP</sequence>
<gene>
    <name evidence="2" type="ORF">A2Z33_04730</name>
</gene>
<feature type="transmembrane region" description="Helical" evidence="1">
    <location>
        <begin position="99"/>
        <end position="117"/>
    </location>
</feature>
<dbReference type="Proteomes" id="UP000178448">
    <property type="component" value="Unassembled WGS sequence"/>
</dbReference>
<dbReference type="AlphaFoldDB" id="A0A1F5YUH1"/>
<comment type="caution">
    <text evidence="2">The sequence shown here is derived from an EMBL/GenBank/DDBJ whole genome shotgun (WGS) entry which is preliminary data.</text>
</comment>
<feature type="transmembrane region" description="Helical" evidence="1">
    <location>
        <begin position="32"/>
        <end position="53"/>
    </location>
</feature>
<keyword evidence="1" id="KW-0812">Transmembrane</keyword>
<reference evidence="2 3" key="1">
    <citation type="journal article" date="2016" name="Nat. Commun.">
        <title>Thousands of microbial genomes shed light on interconnected biogeochemical processes in an aquifer system.</title>
        <authorList>
            <person name="Anantharaman K."/>
            <person name="Brown C.T."/>
            <person name="Hug L.A."/>
            <person name="Sharon I."/>
            <person name="Castelle C.J."/>
            <person name="Probst A.J."/>
            <person name="Thomas B.C."/>
            <person name="Singh A."/>
            <person name="Wilkins M.J."/>
            <person name="Karaoz U."/>
            <person name="Brodie E.L."/>
            <person name="Williams K.H."/>
            <person name="Hubbard S.S."/>
            <person name="Banfield J.F."/>
        </authorList>
    </citation>
    <scope>NUCLEOTIDE SEQUENCE [LARGE SCALE GENOMIC DNA]</scope>
</reference>